<keyword evidence="2 3" id="KW-0663">Pyridoxal phosphate</keyword>
<dbReference type="GO" id="GO:0030170">
    <property type="term" value="F:pyridoxal phosphate binding"/>
    <property type="evidence" value="ECO:0007669"/>
    <property type="project" value="InterPro"/>
</dbReference>
<dbReference type="Pfam" id="PF00202">
    <property type="entry name" value="Aminotran_3"/>
    <property type="match status" value="1"/>
</dbReference>
<dbReference type="Gene3D" id="3.90.1150.10">
    <property type="entry name" value="Aspartate Aminotransferase, domain 1"/>
    <property type="match status" value="1"/>
</dbReference>
<gene>
    <name evidence="5" type="ORF">VT50_0210030</name>
</gene>
<keyword evidence="6" id="KW-1185">Reference proteome</keyword>
<evidence type="ECO:0000313" key="6">
    <source>
        <dbReference type="Proteomes" id="UP000033615"/>
    </source>
</evidence>
<comment type="cofactor">
    <cofactor evidence="1">
        <name>pyridoxal 5'-phosphate</name>
        <dbReference type="ChEBI" id="CHEBI:597326"/>
    </cofactor>
</comment>
<proteinExistence type="inferred from homology"/>
<protein>
    <recommendedName>
        <fullName evidence="7">Glutamate-1-semialdehyde 2,1-aminomutase</fullName>
    </recommendedName>
</protein>
<evidence type="ECO:0000256" key="3">
    <source>
        <dbReference type="RuleBase" id="RU003560"/>
    </source>
</evidence>
<dbReference type="InterPro" id="IPR015424">
    <property type="entry name" value="PyrdxlP-dep_Trfase"/>
</dbReference>
<dbReference type="SUPFAM" id="SSF53383">
    <property type="entry name" value="PLP-dependent transferases"/>
    <property type="match status" value="1"/>
</dbReference>
<dbReference type="Proteomes" id="UP000033615">
    <property type="component" value="Unassembled WGS sequence"/>
</dbReference>
<name>A0A1V4D916_9ACTN</name>
<feature type="region of interest" description="Disordered" evidence="4">
    <location>
        <begin position="148"/>
        <end position="168"/>
    </location>
</feature>
<evidence type="ECO:0000256" key="2">
    <source>
        <dbReference type="ARBA" id="ARBA00022898"/>
    </source>
</evidence>
<comment type="caution">
    <text evidence="5">The sequence shown here is derived from an EMBL/GenBank/DDBJ whole genome shotgun (WGS) entry which is preliminary data.</text>
</comment>
<reference evidence="5" key="1">
    <citation type="submission" date="2016-12" db="EMBL/GenBank/DDBJ databases">
        <title>Genome sequence of Streptomyces antioxidans MUSC 164.</title>
        <authorList>
            <person name="Lee L.-H."/>
            <person name="Ser H.-L."/>
        </authorList>
    </citation>
    <scope>NUCLEOTIDE SEQUENCE [LARGE SCALE GENOMIC DNA]</scope>
    <source>
        <strain evidence="5">MUSC 164</strain>
    </source>
</reference>
<accession>A0A1V4D916</accession>
<dbReference type="InterPro" id="IPR015422">
    <property type="entry name" value="PyrdxlP-dep_Trfase_small"/>
</dbReference>
<dbReference type="InterPro" id="IPR015421">
    <property type="entry name" value="PyrdxlP-dep_Trfase_major"/>
</dbReference>
<evidence type="ECO:0008006" key="7">
    <source>
        <dbReference type="Google" id="ProtNLM"/>
    </source>
</evidence>
<dbReference type="EMBL" id="LAKD02000024">
    <property type="protein sequence ID" value="OPF81400.1"/>
    <property type="molecule type" value="Genomic_DNA"/>
</dbReference>
<evidence type="ECO:0000256" key="4">
    <source>
        <dbReference type="SAM" id="MobiDB-lite"/>
    </source>
</evidence>
<dbReference type="PANTHER" id="PTHR43713:SF3">
    <property type="entry name" value="GLUTAMATE-1-SEMIALDEHYDE 2,1-AMINOMUTASE 1, CHLOROPLASTIC-RELATED"/>
    <property type="match status" value="1"/>
</dbReference>
<dbReference type="AlphaFoldDB" id="A0A1V4D916"/>
<dbReference type="InterPro" id="IPR005814">
    <property type="entry name" value="Aminotrans_3"/>
</dbReference>
<evidence type="ECO:0000256" key="1">
    <source>
        <dbReference type="ARBA" id="ARBA00001933"/>
    </source>
</evidence>
<evidence type="ECO:0000313" key="5">
    <source>
        <dbReference type="EMBL" id="OPF81400.1"/>
    </source>
</evidence>
<comment type="similarity">
    <text evidence="3">Belongs to the class-III pyridoxal-phosphate-dependent aminotransferase family.</text>
</comment>
<organism evidence="5 6">
    <name type="scientific">Streptomyces antioxidans</name>
    <dbReference type="NCBI Taxonomy" id="1507734"/>
    <lineage>
        <taxon>Bacteria</taxon>
        <taxon>Bacillati</taxon>
        <taxon>Actinomycetota</taxon>
        <taxon>Actinomycetes</taxon>
        <taxon>Kitasatosporales</taxon>
        <taxon>Streptomycetaceae</taxon>
        <taxon>Streptomyces</taxon>
    </lineage>
</organism>
<dbReference type="Gene3D" id="3.40.640.10">
    <property type="entry name" value="Type I PLP-dependent aspartate aminotransferase-like (Major domain)"/>
    <property type="match status" value="1"/>
</dbReference>
<dbReference type="PANTHER" id="PTHR43713">
    <property type="entry name" value="GLUTAMATE-1-SEMIALDEHYDE 2,1-AMINOMUTASE"/>
    <property type="match status" value="1"/>
</dbReference>
<dbReference type="GO" id="GO:0008483">
    <property type="term" value="F:transaminase activity"/>
    <property type="evidence" value="ECO:0007669"/>
    <property type="project" value="InterPro"/>
</dbReference>
<sequence>MTTQRLVASTSLTRLYGMDGTEIEWAGGRGGRITDACGRTYADFICGLGPVVIGHADPEWNTRFAERLGNGAIFPGYARGHDELAAEVLKNAPTPFGCVGYFKHSSDAVSAAVRLARFRTGRPGIIRCGYTGWHDALIAHSPRWHEPMGSPSREEFRSPPGCAGVTGDEEPWDWTDLEPSTLAAQLVSGRFACLIVDAYQLALRDDGWLKQALDLATEAGTLVVLDETKTAGRVAPIGALTEFHASADYIVMGKAIANGVALSLLLGHDGMADDFDVTRISGTFSKDLVSVYAAQVTSAVMRERDGYAALRRIGSRLVELVNSASAEAGTAEEVGAATVFGGSLWDFRFTPSLVADGARRGLLTQHLAASGVLALQGHPSYVCLAHAEDLDALHDVFVAALARWRRAA</sequence>